<dbReference type="InterPro" id="IPR036849">
    <property type="entry name" value="Enolase-like_C_sf"/>
</dbReference>
<comment type="caution">
    <text evidence="3">The sequence shown here is derived from an EMBL/GenBank/DDBJ whole genome shotgun (WGS) entry which is preliminary data.</text>
</comment>
<reference evidence="3 4" key="1">
    <citation type="submission" date="2019-09" db="EMBL/GenBank/DDBJ databases">
        <authorList>
            <person name="Mazhar S."/>
            <person name="Altermann E."/>
            <person name="Hill C."/>
            <person name="Mcauliffe O."/>
        </authorList>
    </citation>
    <scope>NUCLEOTIDE SEQUENCE [LARGE SCALE GENOMIC DNA]</scope>
    <source>
        <strain evidence="3 4">ATCC 51831</strain>
    </source>
</reference>
<gene>
    <name evidence="3" type="ORF">ERX35_007715</name>
</gene>
<evidence type="ECO:0000313" key="4">
    <source>
        <dbReference type="Proteomes" id="UP000295735"/>
    </source>
</evidence>
<dbReference type="SUPFAM" id="SSF51604">
    <property type="entry name" value="Enolase C-terminal domain-like"/>
    <property type="match status" value="1"/>
</dbReference>
<dbReference type="PANTHER" id="PTHR48073:SF5">
    <property type="entry name" value="O-SUCCINYLBENZOATE SYNTHASE"/>
    <property type="match status" value="1"/>
</dbReference>
<proteinExistence type="predicted"/>
<accession>A0ABQ6R7M3</accession>
<dbReference type="Gene3D" id="3.20.20.120">
    <property type="entry name" value="Enolase-like C-terminal domain"/>
    <property type="match status" value="1"/>
</dbReference>
<protein>
    <recommendedName>
        <fullName evidence="2">Enolase C-terminal domain-containing protein</fullName>
    </recommendedName>
</protein>
<dbReference type="PANTHER" id="PTHR48073">
    <property type="entry name" value="O-SUCCINYLBENZOATE SYNTHASE-RELATED"/>
    <property type="match status" value="1"/>
</dbReference>
<evidence type="ECO:0000259" key="2">
    <source>
        <dbReference type="Pfam" id="PF13378"/>
    </source>
</evidence>
<dbReference type="InterPro" id="IPR029065">
    <property type="entry name" value="Enolase_C-like"/>
</dbReference>
<keyword evidence="4" id="KW-1185">Reference proteome</keyword>
<name>A0ABQ6R7M3_9STAP</name>
<evidence type="ECO:0000256" key="1">
    <source>
        <dbReference type="ARBA" id="ARBA00022723"/>
    </source>
</evidence>
<sequence>MKFSNLKLFRYKAPFHQPVETVKVQMAEREVLVISLDVDGTSCYAESNAFAAPWYHYETIDSTASAVRAIFAALQDKTFTDYTELGHALYRFKETPHAIALFDYIGWQYFHGCPPVTVPLGYTVHSAIPDHMSNRVKVKWTTDIVTTVSSIRRSYPDIKICIDANGSLTEADMPVIEDCLLYGIDYIEEPFSDIALYQRYSHLPLAIDESADSIETILKYTAVGVDIIIAKYSRLGGGYPVMMLKEAMPDKTIIIGGMYEFGLSKYFTAALAEQMGTIPDITPRGYYFNADYADWNEEITAGMMTMSFPAVDESRLSRIEI</sequence>
<dbReference type="Pfam" id="PF13378">
    <property type="entry name" value="MR_MLE_C"/>
    <property type="match status" value="1"/>
</dbReference>
<dbReference type="EMBL" id="SCWC02000005">
    <property type="protein sequence ID" value="KAA1039093.1"/>
    <property type="molecule type" value="Genomic_DNA"/>
</dbReference>
<feature type="domain" description="Enolase C-terminal" evidence="2">
    <location>
        <begin position="133"/>
        <end position="241"/>
    </location>
</feature>
<dbReference type="InterPro" id="IPR029017">
    <property type="entry name" value="Enolase-like_N"/>
</dbReference>
<dbReference type="SUPFAM" id="SSF54826">
    <property type="entry name" value="Enolase N-terminal domain-like"/>
    <property type="match status" value="1"/>
</dbReference>
<dbReference type="RefSeq" id="WP_149459351.1">
    <property type="nucleotide sequence ID" value="NZ_SCWC02000005.1"/>
</dbReference>
<dbReference type="Gene3D" id="3.30.390.10">
    <property type="entry name" value="Enolase-like, N-terminal domain"/>
    <property type="match status" value="1"/>
</dbReference>
<evidence type="ECO:0000313" key="3">
    <source>
        <dbReference type="EMBL" id="KAA1039093.1"/>
    </source>
</evidence>
<keyword evidence="1" id="KW-0479">Metal-binding</keyword>
<dbReference type="Proteomes" id="UP000295735">
    <property type="component" value="Unassembled WGS sequence"/>
</dbReference>
<organism evidence="3 4">
    <name type="scientific">Macrococcus equipercicus</name>
    <dbReference type="NCBI Taxonomy" id="69967"/>
    <lineage>
        <taxon>Bacteria</taxon>
        <taxon>Bacillati</taxon>
        <taxon>Bacillota</taxon>
        <taxon>Bacilli</taxon>
        <taxon>Bacillales</taxon>
        <taxon>Staphylococcaceae</taxon>
        <taxon>Macrococcus</taxon>
    </lineage>
</organism>